<sequence>MTDGAEQGSCPLRVTVFGPFQLRAAGGEQIVINGKRAQAVLAILCLAPGQTFEREQLSQLLWRGKFRAQARASLRQTLLDLKKQLAHLCPDLFESTREGIAIRAEAVASDLSELEAALASGAYDRVCELLLAIGSQALLDGLDFGPVFADWRSARCQQVEQRLSQQIERALSQDGMRGLDHARSRLRDAWSQRDREPAAHGHEIRVAVLPFATPPGDQSLQLFSHGLFDELITTLGQVPQLRVAGRGSSRQLDSAAGSATDAARTLNVTHLVEGSIRRQGRTVRVHAGLVEGRDGCRSWSGSFDGQNDDLFALQQSIAEAVTQELGEVLERQISPPAYRRSTANKDAYSLYLQGRALTARAIGDGVLAKAIELLESALRIDPDFAACWTALAEAQVYTAVYTPCLDRLGQSARMAECAMKAIELDPGQGHARAMLGIHRWTENDPVGALDLAHEAYRLEPHNPEVVLRLGSFLLYIGRTREALPYIEAAVDQDPANGRNHAMLSVAQLNLGNLDAAIRAGERMVDLGLPSMWLAVATAASGDRRLAVQQYRQTMKLMNKTMFPPAGSRPLKGPSLYAFWQIAARGVCSGRAVDRRVYRAMLDHLHASLHDPCDTSIVQPAIWMGQADLVFRTLGAQISPANMFCLMSLWADLEPIRQIRLDPGFLPFAERIGLVAAWEKYGWPDLMSTCGVGD</sequence>
<dbReference type="InterPro" id="IPR011990">
    <property type="entry name" value="TPR-like_helical_dom_sf"/>
</dbReference>
<organism evidence="2 3">
    <name type="scientific">Wenzhouxiangella marina</name>
    <dbReference type="NCBI Taxonomy" id="1579979"/>
    <lineage>
        <taxon>Bacteria</taxon>
        <taxon>Pseudomonadati</taxon>
        <taxon>Pseudomonadota</taxon>
        <taxon>Gammaproteobacteria</taxon>
        <taxon>Chromatiales</taxon>
        <taxon>Wenzhouxiangellaceae</taxon>
        <taxon>Wenzhouxiangella</taxon>
    </lineage>
</organism>
<dbReference type="KEGG" id="wma:WM2015_815"/>
<accession>A0A0K0XUA2</accession>
<feature type="repeat" description="TPR" evidence="1">
    <location>
        <begin position="463"/>
        <end position="496"/>
    </location>
</feature>
<gene>
    <name evidence="2" type="ORF">WM2015_815</name>
</gene>
<dbReference type="InterPro" id="IPR036388">
    <property type="entry name" value="WH-like_DNA-bd_sf"/>
</dbReference>
<dbReference type="PROSITE" id="PS50005">
    <property type="entry name" value="TPR"/>
    <property type="match status" value="1"/>
</dbReference>
<dbReference type="Gene3D" id="1.10.10.10">
    <property type="entry name" value="Winged helix-like DNA-binding domain superfamily/Winged helix DNA-binding domain"/>
    <property type="match status" value="1"/>
</dbReference>
<evidence type="ECO:0000313" key="3">
    <source>
        <dbReference type="Proteomes" id="UP000066624"/>
    </source>
</evidence>
<dbReference type="GO" id="GO:0006355">
    <property type="term" value="P:regulation of DNA-templated transcription"/>
    <property type="evidence" value="ECO:0007669"/>
    <property type="project" value="InterPro"/>
</dbReference>
<name>A0A0K0XUA2_9GAMM</name>
<dbReference type="GO" id="GO:0003677">
    <property type="term" value="F:DNA binding"/>
    <property type="evidence" value="ECO:0007669"/>
    <property type="project" value="InterPro"/>
</dbReference>
<dbReference type="InterPro" id="IPR051677">
    <property type="entry name" value="AfsR-DnrI-RedD_regulator"/>
</dbReference>
<dbReference type="PANTHER" id="PTHR35807:SF1">
    <property type="entry name" value="TRANSCRIPTIONAL REGULATOR REDD"/>
    <property type="match status" value="1"/>
</dbReference>
<evidence type="ECO:0000313" key="2">
    <source>
        <dbReference type="EMBL" id="AKS41196.1"/>
    </source>
</evidence>
<dbReference type="Proteomes" id="UP000066624">
    <property type="component" value="Chromosome"/>
</dbReference>
<dbReference type="PANTHER" id="PTHR35807">
    <property type="entry name" value="TRANSCRIPTIONAL REGULATOR REDD-RELATED"/>
    <property type="match status" value="1"/>
</dbReference>
<dbReference type="SUPFAM" id="SSF46894">
    <property type="entry name" value="C-terminal effector domain of the bipartite response regulators"/>
    <property type="match status" value="1"/>
</dbReference>
<keyword evidence="3" id="KW-1185">Reference proteome</keyword>
<proteinExistence type="predicted"/>
<evidence type="ECO:0000256" key="1">
    <source>
        <dbReference type="PROSITE-ProRule" id="PRU00339"/>
    </source>
</evidence>
<keyword evidence="1" id="KW-0802">TPR repeat</keyword>
<dbReference type="EMBL" id="CP012154">
    <property type="protein sequence ID" value="AKS41196.1"/>
    <property type="molecule type" value="Genomic_DNA"/>
</dbReference>
<dbReference type="STRING" id="1579979.WM2015_815"/>
<dbReference type="SMART" id="SM00028">
    <property type="entry name" value="TPR"/>
    <property type="match status" value="3"/>
</dbReference>
<dbReference type="InterPro" id="IPR019734">
    <property type="entry name" value="TPR_rpt"/>
</dbReference>
<dbReference type="AlphaFoldDB" id="A0A0K0XUA2"/>
<dbReference type="Gene3D" id="1.25.40.10">
    <property type="entry name" value="Tetratricopeptide repeat domain"/>
    <property type="match status" value="2"/>
</dbReference>
<dbReference type="SUPFAM" id="SSF48452">
    <property type="entry name" value="TPR-like"/>
    <property type="match status" value="1"/>
</dbReference>
<protein>
    <submittedName>
        <fullName evidence="2">CadC family transcriptional regulator</fullName>
    </submittedName>
</protein>
<dbReference type="Gene3D" id="3.40.50.10070">
    <property type="entry name" value="TolB, N-terminal domain"/>
    <property type="match status" value="1"/>
</dbReference>
<dbReference type="InterPro" id="IPR016032">
    <property type="entry name" value="Sig_transdc_resp-reg_C-effctor"/>
</dbReference>
<reference evidence="2 3" key="1">
    <citation type="submission" date="2015-07" db="EMBL/GenBank/DDBJ databases">
        <authorList>
            <person name="Noorani M."/>
        </authorList>
    </citation>
    <scope>NUCLEOTIDE SEQUENCE [LARGE SCALE GENOMIC DNA]</scope>
    <source>
        <strain evidence="2 3">KCTC 42284</strain>
    </source>
</reference>